<proteinExistence type="predicted"/>
<dbReference type="EMBL" id="VSSQ01131782">
    <property type="protein sequence ID" value="MPN58712.1"/>
    <property type="molecule type" value="Genomic_DNA"/>
</dbReference>
<name>A0A645J6G6_9ZZZZ</name>
<reference evidence="1" key="1">
    <citation type="submission" date="2019-08" db="EMBL/GenBank/DDBJ databases">
        <authorList>
            <person name="Kucharzyk K."/>
            <person name="Murdoch R.W."/>
            <person name="Higgins S."/>
            <person name="Loffler F."/>
        </authorList>
    </citation>
    <scope>NUCLEOTIDE SEQUENCE</scope>
</reference>
<gene>
    <name evidence="1" type="ORF">SDC9_206424</name>
</gene>
<accession>A0A645J6G6</accession>
<protein>
    <submittedName>
        <fullName evidence="1">Uncharacterized protein</fullName>
    </submittedName>
</protein>
<dbReference type="AlphaFoldDB" id="A0A645J6G6"/>
<comment type="caution">
    <text evidence="1">The sequence shown here is derived from an EMBL/GenBank/DDBJ whole genome shotgun (WGS) entry which is preliminary data.</text>
</comment>
<evidence type="ECO:0000313" key="1">
    <source>
        <dbReference type="EMBL" id="MPN58712.1"/>
    </source>
</evidence>
<organism evidence="1">
    <name type="scientific">bioreactor metagenome</name>
    <dbReference type="NCBI Taxonomy" id="1076179"/>
    <lineage>
        <taxon>unclassified sequences</taxon>
        <taxon>metagenomes</taxon>
        <taxon>ecological metagenomes</taxon>
    </lineage>
</organism>
<sequence length="78" mass="8015">MGALEIVRQSHIHVERGDGVLDAAGFVADPDRVADGLDADLVDRNLAAVDAALYVGNRLSGLAVHVLFSVGVGACCLS</sequence>